<reference evidence="10" key="1">
    <citation type="journal article" date="2023" name="G3 (Bethesda)">
        <title>A reference genome for the long-term kleptoplast-retaining sea slug Elysia crispata morphotype clarki.</title>
        <authorList>
            <person name="Eastman K.E."/>
            <person name="Pendleton A.L."/>
            <person name="Shaikh M.A."/>
            <person name="Suttiyut T."/>
            <person name="Ogas R."/>
            <person name="Tomko P."/>
            <person name="Gavelis G."/>
            <person name="Widhalm J.R."/>
            <person name="Wisecaver J.H."/>
        </authorList>
    </citation>
    <scope>NUCLEOTIDE SEQUENCE</scope>
    <source>
        <strain evidence="10">ECLA1</strain>
    </source>
</reference>
<accession>A0AAE1AD00</accession>
<gene>
    <name evidence="10" type="ORF">RRG08_005361</name>
</gene>
<proteinExistence type="predicted"/>
<evidence type="ECO:0000256" key="2">
    <source>
        <dbReference type="ARBA" id="ARBA00022692"/>
    </source>
</evidence>
<dbReference type="PANTHER" id="PTHR45695:SF9">
    <property type="entry name" value="LEUCOKININ RECEPTOR"/>
    <property type="match status" value="1"/>
</dbReference>
<keyword evidence="2 8" id="KW-0812">Transmembrane</keyword>
<keyword evidence="11" id="KW-1185">Reference proteome</keyword>
<keyword evidence="3 8" id="KW-1133">Transmembrane helix</keyword>
<organism evidence="10 11">
    <name type="scientific">Elysia crispata</name>
    <name type="common">lettuce slug</name>
    <dbReference type="NCBI Taxonomy" id="231223"/>
    <lineage>
        <taxon>Eukaryota</taxon>
        <taxon>Metazoa</taxon>
        <taxon>Spiralia</taxon>
        <taxon>Lophotrochozoa</taxon>
        <taxon>Mollusca</taxon>
        <taxon>Gastropoda</taxon>
        <taxon>Heterobranchia</taxon>
        <taxon>Euthyneura</taxon>
        <taxon>Panpulmonata</taxon>
        <taxon>Sacoglossa</taxon>
        <taxon>Placobranchoidea</taxon>
        <taxon>Plakobranchidae</taxon>
        <taxon>Elysia</taxon>
    </lineage>
</organism>
<dbReference type="GO" id="GO:0005886">
    <property type="term" value="C:plasma membrane"/>
    <property type="evidence" value="ECO:0007669"/>
    <property type="project" value="TreeGrafter"/>
</dbReference>
<feature type="domain" description="G-protein coupled receptors family 1 profile" evidence="9">
    <location>
        <begin position="106"/>
        <end position="211"/>
    </location>
</feature>
<keyword evidence="4" id="KW-0297">G-protein coupled receptor</keyword>
<feature type="transmembrane region" description="Helical" evidence="8">
    <location>
        <begin position="126"/>
        <end position="146"/>
    </location>
</feature>
<dbReference type="AlphaFoldDB" id="A0AAE1AD00"/>
<sequence>MRQLSHPVGDRNLRDGRECFTCIDLCRLWLVRKFGVGATSGGTCLTWTWRNAVARCYDKLPVHSFYDITYNSSLLVPHHAYFPALSDTLSIYLGYLWLSLLIGLPGNILIAVVYVVIRHKRTCDWFIFYLSVYDCAVCLFAVPLYLSIETGVWESTGSDLACKLEQFIIFTSQFSSVLILGIIAVDSSIRGLQVGEKLSINISSRKAPSSS</sequence>
<keyword evidence="5 8" id="KW-0472">Membrane</keyword>
<evidence type="ECO:0000256" key="7">
    <source>
        <dbReference type="ARBA" id="ARBA00023224"/>
    </source>
</evidence>
<dbReference type="EMBL" id="JAWDGP010002112">
    <property type="protein sequence ID" value="KAK3785573.1"/>
    <property type="molecule type" value="Genomic_DNA"/>
</dbReference>
<comment type="caution">
    <text evidence="10">The sequence shown here is derived from an EMBL/GenBank/DDBJ whole genome shotgun (WGS) entry which is preliminary data.</text>
</comment>
<dbReference type="SUPFAM" id="SSF81321">
    <property type="entry name" value="Family A G protein-coupled receptor-like"/>
    <property type="match status" value="1"/>
</dbReference>
<dbReference type="PROSITE" id="PS50262">
    <property type="entry name" value="G_PROTEIN_RECEP_F1_2"/>
    <property type="match status" value="1"/>
</dbReference>
<evidence type="ECO:0000313" key="10">
    <source>
        <dbReference type="EMBL" id="KAK3785573.1"/>
    </source>
</evidence>
<name>A0AAE1AD00_9GAST</name>
<dbReference type="GO" id="GO:0004930">
    <property type="term" value="F:G protein-coupled receptor activity"/>
    <property type="evidence" value="ECO:0007669"/>
    <property type="project" value="UniProtKB-KW"/>
</dbReference>
<protein>
    <recommendedName>
        <fullName evidence="9">G-protein coupled receptors family 1 profile domain-containing protein</fullName>
    </recommendedName>
</protein>
<feature type="transmembrane region" description="Helical" evidence="8">
    <location>
        <begin position="95"/>
        <end position="117"/>
    </location>
</feature>
<dbReference type="PANTHER" id="PTHR45695">
    <property type="entry name" value="LEUCOKININ RECEPTOR-RELATED"/>
    <property type="match status" value="1"/>
</dbReference>
<keyword evidence="6" id="KW-0675">Receptor</keyword>
<dbReference type="CDD" id="cd00637">
    <property type="entry name" value="7tm_classA_rhodopsin-like"/>
    <property type="match status" value="1"/>
</dbReference>
<feature type="transmembrane region" description="Helical" evidence="8">
    <location>
        <begin position="166"/>
        <end position="185"/>
    </location>
</feature>
<dbReference type="InterPro" id="IPR017452">
    <property type="entry name" value="GPCR_Rhodpsn_7TM"/>
</dbReference>
<evidence type="ECO:0000256" key="8">
    <source>
        <dbReference type="SAM" id="Phobius"/>
    </source>
</evidence>
<evidence type="ECO:0000256" key="6">
    <source>
        <dbReference type="ARBA" id="ARBA00023170"/>
    </source>
</evidence>
<dbReference type="Proteomes" id="UP001283361">
    <property type="component" value="Unassembled WGS sequence"/>
</dbReference>
<evidence type="ECO:0000259" key="9">
    <source>
        <dbReference type="PROSITE" id="PS50262"/>
    </source>
</evidence>
<dbReference type="Gene3D" id="1.20.1070.10">
    <property type="entry name" value="Rhodopsin 7-helix transmembrane proteins"/>
    <property type="match status" value="1"/>
</dbReference>
<evidence type="ECO:0000256" key="4">
    <source>
        <dbReference type="ARBA" id="ARBA00023040"/>
    </source>
</evidence>
<comment type="subcellular location">
    <subcellularLocation>
        <location evidence="1">Membrane</location>
        <topology evidence="1">Multi-pass membrane protein</topology>
    </subcellularLocation>
</comment>
<evidence type="ECO:0000313" key="11">
    <source>
        <dbReference type="Proteomes" id="UP001283361"/>
    </source>
</evidence>
<evidence type="ECO:0000256" key="3">
    <source>
        <dbReference type="ARBA" id="ARBA00022989"/>
    </source>
</evidence>
<evidence type="ECO:0000256" key="1">
    <source>
        <dbReference type="ARBA" id="ARBA00004141"/>
    </source>
</evidence>
<keyword evidence="7" id="KW-0807">Transducer</keyword>
<evidence type="ECO:0000256" key="5">
    <source>
        <dbReference type="ARBA" id="ARBA00023136"/>
    </source>
</evidence>